<evidence type="ECO:0000256" key="6">
    <source>
        <dbReference type="ARBA" id="ARBA00022750"/>
    </source>
</evidence>
<dbReference type="Gene3D" id="1.10.8.10">
    <property type="entry name" value="DNA helicase RuvA subunit, C-terminal domain"/>
    <property type="match status" value="1"/>
</dbReference>
<accession>A0A834V9T2</accession>
<keyword evidence="14" id="KW-1185">Reference proteome</keyword>
<dbReference type="InterPro" id="IPR021109">
    <property type="entry name" value="Peptidase_aspartic_dom_sf"/>
</dbReference>
<dbReference type="Pfam" id="PF00240">
    <property type="entry name" value="ubiquitin"/>
    <property type="match status" value="1"/>
</dbReference>
<feature type="compositionally biased region" description="Basic and acidic residues" evidence="9">
    <location>
        <begin position="354"/>
        <end position="366"/>
    </location>
</feature>
<evidence type="ECO:0000256" key="8">
    <source>
        <dbReference type="ARBA" id="ARBA00022927"/>
    </source>
</evidence>
<feature type="compositionally biased region" description="Low complexity" evidence="9">
    <location>
        <begin position="367"/>
        <end position="384"/>
    </location>
</feature>
<proteinExistence type="inferred from homology"/>
<dbReference type="InterPro" id="IPR033882">
    <property type="entry name" value="DDI1_N"/>
</dbReference>
<dbReference type="Pfam" id="PF24669">
    <property type="entry name" value="Ddi2_HDD"/>
    <property type="match status" value="1"/>
</dbReference>
<dbReference type="GO" id="GO:0006508">
    <property type="term" value="P:proteolysis"/>
    <property type="evidence" value="ECO:0007669"/>
    <property type="project" value="UniProtKB-KW"/>
</dbReference>
<dbReference type="GO" id="GO:0015031">
    <property type="term" value="P:protein transport"/>
    <property type="evidence" value="ECO:0007669"/>
    <property type="project" value="UniProtKB-KW"/>
</dbReference>
<dbReference type="Proteomes" id="UP000070412">
    <property type="component" value="Unassembled WGS sequence"/>
</dbReference>
<feature type="region of interest" description="Disordered" evidence="9">
    <location>
        <begin position="354"/>
        <end position="385"/>
    </location>
</feature>
<reference evidence="13" key="3">
    <citation type="submission" date="2022-06" db="UniProtKB">
        <authorList>
            <consortium name="EnsemblMetazoa"/>
        </authorList>
    </citation>
    <scope>IDENTIFICATION</scope>
</reference>
<keyword evidence="4" id="KW-0963">Cytoplasm</keyword>
<dbReference type="SUPFAM" id="SSF46934">
    <property type="entry name" value="UBA-like"/>
    <property type="match status" value="1"/>
</dbReference>
<comment type="subcellular location">
    <subcellularLocation>
        <location evidence="1">Cytoplasm</location>
    </subcellularLocation>
</comment>
<evidence type="ECO:0000256" key="7">
    <source>
        <dbReference type="ARBA" id="ARBA00022801"/>
    </source>
</evidence>
<keyword evidence="8" id="KW-0653">Protein transport</keyword>
<dbReference type="AlphaFoldDB" id="A0A834V9T2"/>
<dbReference type="EMBL" id="WVUK01000064">
    <property type="protein sequence ID" value="KAF7489747.1"/>
    <property type="molecule type" value="Genomic_DNA"/>
</dbReference>
<evidence type="ECO:0000256" key="1">
    <source>
        <dbReference type="ARBA" id="ARBA00004496"/>
    </source>
</evidence>
<dbReference type="InterPro" id="IPR019103">
    <property type="entry name" value="Peptidase_aspartic_DDI1-type"/>
</dbReference>
<protein>
    <submittedName>
        <fullName evidence="12">Protein DDI1 -like protein 1</fullName>
    </submittedName>
</protein>
<keyword evidence="7" id="KW-0378">Hydrolase</keyword>
<evidence type="ECO:0000259" key="11">
    <source>
        <dbReference type="PROSITE" id="PS50053"/>
    </source>
</evidence>
<reference evidence="12" key="2">
    <citation type="submission" date="2020-01" db="EMBL/GenBank/DDBJ databases">
        <authorList>
            <person name="Korhonen P.K.K."/>
            <person name="Guangxu M.G."/>
            <person name="Wang T.W."/>
            <person name="Stroehlein A.J.S."/>
            <person name="Young N.D."/>
            <person name="Ang C.-S.A."/>
            <person name="Fernando D.W.F."/>
            <person name="Lu H.L."/>
            <person name="Taylor S.T."/>
            <person name="Ehtesham M.E.M."/>
            <person name="Najaraj S.H.N."/>
            <person name="Harsha G.H.G."/>
            <person name="Madugundu A.M."/>
            <person name="Renuse S.R."/>
            <person name="Holt D.H."/>
            <person name="Pandey A.P."/>
            <person name="Papenfuss A.P."/>
            <person name="Gasser R.B.G."/>
            <person name="Fischer K.F."/>
        </authorList>
    </citation>
    <scope>NUCLEOTIDE SEQUENCE</scope>
    <source>
        <strain evidence="12">SSS_KF_BRIS2020</strain>
    </source>
</reference>
<dbReference type="SUPFAM" id="SSF54236">
    <property type="entry name" value="Ubiquitin-like"/>
    <property type="match status" value="1"/>
</dbReference>
<keyword evidence="6" id="KW-0064">Aspartyl protease</keyword>
<comment type="similarity">
    <text evidence="2">Belongs to the DDI1 family.</text>
</comment>
<keyword evidence="5" id="KW-0645">Protease</keyword>
<sequence length="487" mass="55275">MRLTITTVTDLVISLDVAGDMEIDNFKALCALETNLDAQKIEIYFNGNLLIDSSKTLDSYGVKDGDMLLIKNSVTNYQSMASNSIASSLRSQHQVSHTLAQDNQLEIANILATLRTNPEKLANLRVNNPRLADAYDKGTEEFCQVLRNQLKARAEEEQRRIRMMMADPFDSEAQHMIAEEIRRQQIDCNMESAMEYLPESFGEVTMLYIDCKVNKFPIKAFVDSGAQSTIMSKACAERCNILRLIDDRWSGIARGVGTQRILGKIHLVQIEINGVFLPCSFTILEHQPMDMLLGLDMLRRHQCCIDLKSNCLRIGTTDTETPFLSDREIPKFSSIDNDTQQAIQESLNLLNKSNDNRMASKSDSRSDSSSSSSSSSASSTNSNHSEADIKEIMALGFKRDQVISELDTFNGDKNQAIASLFSKFISFRIIFDFDRILFLFFEKENVGKILHFEPYFENENNFSLPLFLYTLIYISRIIILSFDHFDY</sequence>
<dbReference type="Pfam" id="PF09668">
    <property type="entry name" value="Asp_protease"/>
    <property type="match status" value="1"/>
</dbReference>
<dbReference type="FunFam" id="2.40.70.10:FF:000005">
    <property type="entry name" value="DNA damage inducible 1 homolog 2"/>
    <property type="match status" value="1"/>
</dbReference>
<dbReference type="InterPro" id="IPR029071">
    <property type="entry name" value="Ubiquitin-like_domsf"/>
</dbReference>
<feature type="domain" description="Ubiquitin-like" evidence="11">
    <location>
        <begin position="1"/>
        <end position="70"/>
    </location>
</feature>
<dbReference type="PANTHER" id="PTHR15397">
    <property type="entry name" value="SODIUM-GLUCOSE COTRANSPORTER REGULATORY PROTEIN -RELATED"/>
    <property type="match status" value="1"/>
</dbReference>
<dbReference type="OrthoDB" id="1047367at2759"/>
<dbReference type="Gene3D" id="2.40.70.10">
    <property type="entry name" value="Acid Proteases"/>
    <property type="match status" value="1"/>
</dbReference>
<evidence type="ECO:0000313" key="13">
    <source>
        <dbReference type="EnsemblMetazoa" id="KAF7489747.1"/>
    </source>
</evidence>
<evidence type="ECO:0000256" key="2">
    <source>
        <dbReference type="ARBA" id="ARBA00009136"/>
    </source>
</evidence>
<keyword evidence="3" id="KW-0813">Transport</keyword>
<dbReference type="PANTHER" id="PTHR15397:SF3">
    <property type="entry name" value="DNA DAMAGE INDUCIBLE 1 HOMOLOG 2"/>
    <property type="match status" value="1"/>
</dbReference>
<reference evidence="14" key="1">
    <citation type="journal article" date="2020" name="PLoS Negl. Trop. Dis.">
        <title>High-quality nuclear genome for Sarcoptes scabiei-A critical resource for a neglected parasite.</title>
        <authorList>
            <person name="Korhonen P.K."/>
            <person name="Gasser R.B."/>
            <person name="Ma G."/>
            <person name="Wang T."/>
            <person name="Stroehlein A.J."/>
            <person name="Young N.D."/>
            <person name="Ang C.S."/>
            <person name="Fernando D.D."/>
            <person name="Lu H.C."/>
            <person name="Taylor S."/>
            <person name="Reynolds S.L."/>
            <person name="Mofiz E."/>
            <person name="Najaraj S.H."/>
            <person name="Gowda H."/>
            <person name="Madugundu A."/>
            <person name="Renuse S."/>
            <person name="Holt D."/>
            <person name="Pandey A."/>
            <person name="Papenfuss A.T."/>
            <person name="Fischer K."/>
        </authorList>
    </citation>
    <scope>NUCLEOTIDE SEQUENCE [LARGE SCALE GENOMIC DNA]</scope>
</reference>
<dbReference type="InterPro" id="IPR015940">
    <property type="entry name" value="UBA"/>
</dbReference>
<evidence type="ECO:0000256" key="9">
    <source>
        <dbReference type="SAM" id="MobiDB-lite"/>
    </source>
</evidence>
<evidence type="ECO:0000313" key="14">
    <source>
        <dbReference type="Proteomes" id="UP000070412"/>
    </source>
</evidence>
<dbReference type="GO" id="GO:0004190">
    <property type="term" value="F:aspartic-type endopeptidase activity"/>
    <property type="evidence" value="ECO:0007669"/>
    <property type="project" value="UniProtKB-KW"/>
</dbReference>
<evidence type="ECO:0000259" key="10">
    <source>
        <dbReference type="PROSITE" id="PS50030"/>
    </source>
</evidence>
<organism evidence="12">
    <name type="scientific">Sarcoptes scabiei</name>
    <name type="common">Itch mite</name>
    <name type="synonym">Acarus scabiei</name>
    <dbReference type="NCBI Taxonomy" id="52283"/>
    <lineage>
        <taxon>Eukaryota</taxon>
        <taxon>Metazoa</taxon>
        <taxon>Ecdysozoa</taxon>
        <taxon>Arthropoda</taxon>
        <taxon>Chelicerata</taxon>
        <taxon>Arachnida</taxon>
        <taxon>Acari</taxon>
        <taxon>Acariformes</taxon>
        <taxon>Sarcoptiformes</taxon>
        <taxon>Astigmata</taxon>
        <taxon>Psoroptidia</taxon>
        <taxon>Sarcoptoidea</taxon>
        <taxon>Sarcoptidae</taxon>
        <taxon>Sarcoptinae</taxon>
        <taxon>Sarcoptes</taxon>
    </lineage>
</organism>
<dbReference type="PROSITE" id="PS50030">
    <property type="entry name" value="UBA"/>
    <property type="match status" value="1"/>
</dbReference>
<dbReference type="InterPro" id="IPR009060">
    <property type="entry name" value="UBA-like_sf"/>
</dbReference>
<dbReference type="InterPro" id="IPR057273">
    <property type="entry name" value="Ddi1/2_HDD"/>
</dbReference>
<name>A0A834V9T2_SARSC</name>
<dbReference type="SUPFAM" id="SSF50630">
    <property type="entry name" value="Acid proteases"/>
    <property type="match status" value="1"/>
</dbReference>
<evidence type="ECO:0000256" key="5">
    <source>
        <dbReference type="ARBA" id="ARBA00022670"/>
    </source>
</evidence>
<dbReference type="GO" id="GO:0005737">
    <property type="term" value="C:cytoplasm"/>
    <property type="evidence" value="ECO:0007669"/>
    <property type="project" value="UniProtKB-SubCell"/>
</dbReference>
<dbReference type="Gene3D" id="3.10.20.90">
    <property type="entry name" value="Phosphatidylinositol 3-kinase Catalytic Subunit, Chain A, domain 1"/>
    <property type="match status" value="1"/>
</dbReference>
<dbReference type="EnsemblMetazoa" id="SSS_1750s_mrna">
    <property type="protein sequence ID" value="KAF7489747.1"/>
    <property type="gene ID" value="SSS_1750"/>
</dbReference>
<feature type="domain" description="UBA" evidence="10">
    <location>
        <begin position="383"/>
        <end position="423"/>
    </location>
</feature>
<dbReference type="CDD" id="cd05479">
    <property type="entry name" value="RP_DDI"/>
    <property type="match status" value="1"/>
</dbReference>
<dbReference type="InterPro" id="IPR000626">
    <property type="entry name" value="Ubiquitin-like_dom"/>
</dbReference>
<dbReference type="CDD" id="cd01796">
    <property type="entry name" value="Ubl_Ddi1_like"/>
    <property type="match status" value="1"/>
</dbReference>
<evidence type="ECO:0000256" key="3">
    <source>
        <dbReference type="ARBA" id="ARBA00022448"/>
    </source>
</evidence>
<evidence type="ECO:0000313" key="12">
    <source>
        <dbReference type="EMBL" id="KAF7489747.1"/>
    </source>
</evidence>
<dbReference type="PROSITE" id="PS50053">
    <property type="entry name" value="UBIQUITIN_2"/>
    <property type="match status" value="1"/>
</dbReference>
<gene>
    <name evidence="12" type="ORF">SSS_1750</name>
</gene>
<evidence type="ECO:0000256" key="4">
    <source>
        <dbReference type="ARBA" id="ARBA00022490"/>
    </source>
</evidence>